<comment type="function">
    <text evidence="1">Could be a virulence factor.</text>
</comment>
<dbReference type="SMART" id="SM00155">
    <property type="entry name" value="PLDc"/>
    <property type="match status" value="2"/>
</dbReference>
<name>A0A973WZB9_9BRAD</name>
<dbReference type="Gene3D" id="3.30.870.10">
    <property type="entry name" value="Endonuclease Chain A"/>
    <property type="match status" value="2"/>
</dbReference>
<dbReference type="InterPro" id="IPR001736">
    <property type="entry name" value="PLipase_D/transphosphatidylase"/>
</dbReference>
<evidence type="ECO:0000256" key="2">
    <source>
        <dbReference type="ARBA" id="ARBA00004613"/>
    </source>
</evidence>
<evidence type="ECO:0000256" key="3">
    <source>
        <dbReference type="ARBA" id="ARBA00018392"/>
    </source>
</evidence>
<accession>A0A973WZB9</accession>
<evidence type="ECO:0000256" key="4">
    <source>
        <dbReference type="ARBA" id="ARBA00022525"/>
    </source>
</evidence>
<dbReference type="GO" id="GO:0005576">
    <property type="term" value="C:extracellular region"/>
    <property type="evidence" value="ECO:0007669"/>
    <property type="project" value="UniProtKB-SubCell"/>
</dbReference>
<dbReference type="CDD" id="cd09107">
    <property type="entry name" value="PLDc_vPLD3_4_5_like_2"/>
    <property type="match status" value="1"/>
</dbReference>
<keyword evidence="4" id="KW-0964">Secreted</keyword>
<dbReference type="InterPro" id="IPR032803">
    <property type="entry name" value="PLDc_3"/>
</dbReference>
<dbReference type="GO" id="GO:0006793">
    <property type="term" value="P:phosphorus metabolic process"/>
    <property type="evidence" value="ECO:0007669"/>
    <property type="project" value="UniProtKB-ARBA"/>
</dbReference>
<sequence>MTEPKPAAARAYLVESIPVGLEDLRSTPGVQYTEDVLVRLTRSAQSTIDLTAMYWALLPDPAGDDEKGFMDAQFEAMGAGHGRALYQALRDAAARGVTIRIVQSPGFSGKGQESDSLREEFPDRVSIRSVEMGKWYGGGGIMHQKIWSVDARHLYLGSANMDWKSISQVKEMGVAVEDCPELAADAGKYFDTWWTFSALEPASVEVFDPVARINRRVPPWSILVPLAQRAESPLAGTEYATSFNRENPLSLEVSGERGGMFLTGSPDEVRGSGRTWDGDGLVQTIDDARRSICVSVMDFGPISLFSRKGAGASPANQQDFIPDDTPVWWPALVDSLLSATLTRKVYVRLLVSKWAHTSGLIEPLLTALQKAADAGRADGFMRSGQLEIKQFIIPGWDSTAGSQRKFPGHTRVNHTKYVVTDRRINIGTSNMTWDYFAATAGSSFNDDHPTLVRTLQAVFDRDWASSYAWRLPV</sequence>
<proteinExistence type="predicted"/>
<dbReference type="CDD" id="cd09106">
    <property type="entry name" value="PLDc_vPLD3_4_5_like_1"/>
    <property type="match status" value="1"/>
</dbReference>
<comment type="caution">
    <text evidence="7">The sequence shown here is derived from an EMBL/GenBank/DDBJ whole genome shotgun (WGS) entry which is preliminary data.</text>
</comment>
<protein>
    <recommendedName>
        <fullName evidence="3">Phospholipase D</fullName>
    </recommendedName>
    <alternativeName>
        <fullName evidence="5">Choline phosphatase</fullName>
    </alternativeName>
</protein>
<dbReference type="EMBL" id="JABWSX010000003">
    <property type="protein sequence ID" value="NVL12011.1"/>
    <property type="molecule type" value="Genomic_DNA"/>
</dbReference>
<evidence type="ECO:0000256" key="1">
    <source>
        <dbReference type="ARBA" id="ARBA00003145"/>
    </source>
</evidence>
<dbReference type="Pfam" id="PF13091">
    <property type="entry name" value="PLDc_2"/>
    <property type="match status" value="1"/>
</dbReference>
<dbReference type="AlphaFoldDB" id="A0A973WZB9"/>
<gene>
    <name evidence="7" type="ORF">HU230_41540</name>
</gene>
<feature type="domain" description="PLD phosphodiesterase" evidence="6">
    <location>
        <begin position="409"/>
        <end position="435"/>
    </location>
</feature>
<dbReference type="RefSeq" id="WP_176535425.1">
    <property type="nucleotide sequence ID" value="NZ_CP088023.1"/>
</dbReference>
<dbReference type="PROSITE" id="PS50035">
    <property type="entry name" value="PLD"/>
    <property type="match status" value="2"/>
</dbReference>
<dbReference type="PANTHER" id="PTHR10185:SF17">
    <property type="entry name" value="GM01519P-RELATED"/>
    <property type="match status" value="1"/>
</dbReference>
<evidence type="ECO:0000256" key="5">
    <source>
        <dbReference type="ARBA" id="ARBA00029594"/>
    </source>
</evidence>
<organism evidence="7">
    <name type="scientific">Bradyrhizobium quebecense</name>
    <dbReference type="NCBI Taxonomy" id="2748629"/>
    <lineage>
        <taxon>Bacteria</taxon>
        <taxon>Pseudomonadati</taxon>
        <taxon>Pseudomonadota</taxon>
        <taxon>Alphaproteobacteria</taxon>
        <taxon>Hyphomicrobiales</taxon>
        <taxon>Nitrobacteraceae</taxon>
        <taxon>Bradyrhizobium</taxon>
    </lineage>
</organism>
<dbReference type="SUPFAM" id="SSF56024">
    <property type="entry name" value="Phospholipase D/nuclease"/>
    <property type="match status" value="2"/>
</dbReference>
<dbReference type="PANTHER" id="PTHR10185">
    <property type="entry name" value="PHOSPHOLIPASE D - RELATED"/>
    <property type="match status" value="1"/>
</dbReference>
<dbReference type="InterPro" id="IPR025202">
    <property type="entry name" value="PLD-like_dom"/>
</dbReference>
<dbReference type="Pfam" id="PF13918">
    <property type="entry name" value="PLDc_3"/>
    <property type="match status" value="1"/>
</dbReference>
<evidence type="ECO:0000259" key="6">
    <source>
        <dbReference type="PROSITE" id="PS50035"/>
    </source>
</evidence>
<dbReference type="GO" id="GO:0003824">
    <property type="term" value="F:catalytic activity"/>
    <property type="evidence" value="ECO:0007669"/>
    <property type="project" value="InterPro"/>
</dbReference>
<evidence type="ECO:0000313" key="7">
    <source>
        <dbReference type="EMBL" id="NVL12011.1"/>
    </source>
</evidence>
<feature type="domain" description="PLD phosphodiesterase" evidence="6">
    <location>
        <begin position="138"/>
        <end position="165"/>
    </location>
</feature>
<dbReference type="InterPro" id="IPR050874">
    <property type="entry name" value="Diverse_PLD-related"/>
</dbReference>
<reference evidence="7" key="1">
    <citation type="submission" date="2020-06" db="EMBL/GenBank/DDBJ databases">
        <title>Whole Genome Sequence of Bradyrhizobium sp. Strain 66S1MB.</title>
        <authorList>
            <person name="Bromfield E."/>
            <person name="Cloutier S."/>
        </authorList>
    </citation>
    <scope>NUCLEOTIDE SEQUENCE</scope>
    <source>
        <strain evidence="7">66S1MB</strain>
    </source>
</reference>
<comment type="subcellular location">
    <subcellularLocation>
        <location evidence="2">Secreted</location>
    </subcellularLocation>
</comment>